<evidence type="ECO:0000313" key="10">
    <source>
        <dbReference type="Proteomes" id="UP000779049"/>
    </source>
</evidence>
<evidence type="ECO:0000256" key="4">
    <source>
        <dbReference type="ARBA" id="ARBA00022679"/>
    </source>
</evidence>
<proteinExistence type="predicted"/>
<dbReference type="RefSeq" id="WP_087212049.1">
    <property type="nucleotide sequence ID" value="NZ_CP173660.1"/>
</dbReference>
<name>A0ABS7L650_9FIRM</name>
<keyword evidence="5" id="KW-0547">Nucleotide-binding</keyword>
<keyword evidence="6" id="KW-0067">ATP-binding</keyword>
<dbReference type="InterPro" id="IPR015865">
    <property type="entry name" value="Riboflavin_kinase_bac/euk"/>
</dbReference>
<keyword evidence="3" id="KW-0288">FMN</keyword>
<evidence type="ECO:0000256" key="7">
    <source>
        <dbReference type="ARBA" id="ARBA00047880"/>
    </source>
</evidence>
<dbReference type="InterPro" id="IPR023468">
    <property type="entry name" value="Riboflavin_kinase"/>
</dbReference>
<dbReference type="SMART" id="SM00904">
    <property type="entry name" value="Flavokinase"/>
    <property type="match status" value="1"/>
</dbReference>
<dbReference type="InterPro" id="IPR023465">
    <property type="entry name" value="Riboflavin_kinase_dom_sf"/>
</dbReference>
<dbReference type="Proteomes" id="UP000779049">
    <property type="component" value="Unassembled WGS sequence"/>
</dbReference>
<keyword evidence="4" id="KW-0808">Transferase</keyword>
<evidence type="ECO:0000256" key="2">
    <source>
        <dbReference type="ARBA" id="ARBA00022630"/>
    </source>
</evidence>
<evidence type="ECO:0000256" key="5">
    <source>
        <dbReference type="ARBA" id="ARBA00022741"/>
    </source>
</evidence>
<evidence type="ECO:0000256" key="6">
    <source>
        <dbReference type="ARBA" id="ARBA00022840"/>
    </source>
</evidence>
<dbReference type="SUPFAM" id="SSF82114">
    <property type="entry name" value="Riboflavin kinase-like"/>
    <property type="match status" value="1"/>
</dbReference>
<evidence type="ECO:0000313" key="9">
    <source>
        <dbReference type="EMBL" id="MBY0758494.1"/>
    </source>
</evidence>
<reference evidence="9 10" key="1">
    <citation type="journal article" date="2020" name="New Microbes New Infect">
        <title>Sellimonas caecigallum sp. nov., description and genome sequence of a new member of the Sellimonas genus isolated from the cecum of feral chicken.</title>
        <authorList>
            <person name="Wongkuna S."/>
            <person name="Ghimire S."/>
            <person name="Antony L."/>
            <person name="Chankhamhaengdecha S."/>
            <person name="Janvilisri T."/>
            <person name="Scaria J."/>
        </authorList>
    </citation>
    <scope>NUCLEOTIDE SEQUENCE [LARGE SCALE GENOMIC DNA]</scope>
    <source>
        <strain evidence="9 10">SW451</strain>
    </source>
</reference>
<protein>
    <recommendedName>
        <fullName evidence="1">riboflavin kinase</fullName>
        <ecNumber evidence="1">2.7.1.26</ecNumber>
    </recommendedName>
</protein>
<comment type="catalytic activity">
    <reaction evidence="7">
        <text>riboflavin + ATP = FMN + ADP + H(+)</text>
        <dbReference type="Rhea" id="RHEA:14357"/>
        <dbReference type="ChEBI" id="CHEBI:15378"/>
        <dbReference type="ChEBI" id="CHEBI:30616"/>
        <dbReference type="ChEBI" id="CHEBI:57986"/>
        <dbReference type="ChEBI" id="CHEBI:58210"/>
        <dbReference type="ChEBI" id="CHEBI:456216"/>
        <dbReference type="EC" id="2.7.1.26"/>
    </reaction>
</comment>
<keyword evidence="10" id="KW-1185">Reference proteome</keyword>
<evidence type="ECO:0000259" key="8">
    <source>
        <dbReference type="SMART" id="SM00904"/>
    </source>
</evidence>
<gene>
    <name evidence="9" type="ORF">FLB61_05225</name>
</gene>
<dbReference type="EMBL" id="VIRV01000005">
    <property type="protein sequence ID" value="MBY0758494.1"/>
    <property type="molecule type" value="Genomic_DNA"/>
</dbReference>
<dbReference type="Gene3D" id="2.40.30.30">
    <property type="entry name" value="Riboflavin kinase-like"/>
    <property type="match status" value="1"/>
</dbReference>
<organism evidence="9 10">
    <name type="scientific">Sellimonas caecigallum</name>
    <dbReference type="NCBI Taxonomy" id="2592333"/>
    <lineage>
        <taxon>Bacteria</taxon>
        <taxon>Bacillati</taxon>
        <taxon>Bacillota</taxon>
        <taxon>Clostridia</taxon>
        <taxon>Lachnospirales</taxon>
        <taxon>Lachnospiraceae</taxon>
        <taxon>Sellimonas</taxon>
    </lineage>
</organism>
<dbReference type="EC" id="2.7.1.26" evidence="1"/>
<keyword evidence="2" id="KW-0285">Flavoprotein</keyword>
<evidence type="ECO:0000256" key="1">
    <source>
        <dbReference type="ARBA" id="ARBA00012105"/>
    </source>
</evidence>
<dbReference type="PANTHER" id="PTHR22749">
    <property type="entry name" value="RIBOFLAVIN KINASE/FMN ADENYLYLTRANSFERASE"/>
    <property type="match status" value="1"/>
</dbReference>
<sequence length="142" mass="16166">MYKLRGKIIHGKGNGRKVGMPTANLDYGSEQGLPKQGVYGVIATVDQVSYIGVTNVGTRPSVDDDSHITVETYIPELDMDLYGKEMEVEFHLFLRGVKKFASLEEVRQQVEEDICRTRAYFLSEGDTDDEEDQKEKKRKKME</sequence>
<feature type="domain" description="Riboflavin kinase" evidence="8">
    <location>
        <begin position="2"/>
        <end position="122"/>
    </location>
</feature>
<accession>A0ABS7L650</accession>
<comment type="caution">
    <text evidence="9">The sequence shown here is derived from an EMBL/GenBank/DDBJ whole genome shotgun (WGS) entry which is preliminary data.</text>
</comment>
<dbReference type="Pfam" id="PF01687">
    <property type="entry name" value="Flavokinase"/>
    <property type="match status" value="1"/>
</dbReference>
<dbReference type="PANTHER" id="PTHR22749:SF6">
    <property type="entry name" value="RIBOFLAVIN KINASE"/>
    <property type="match status" value="1"/>
</dbReference>
<evidence type="ECO:0000256" key="3">
    <source>
        <dbReference type="ARBA" id="ARBA00022643"/>
    </source>
</evidence>